<dbReference type="Pfam" id="PF00004">
    <property type="entry name" value="AAA"/>
    <property type="match status" value="1"/>
</dbReference>
<evidence type="ECO:0000259" key="2">
    <source>
        <dbReference type="SMART" id="SM00382"/>
    </source>
</evidence>
<dbReference type="InterPro" id="IPR027417">
    <property type="entry name" value="P-loop_NTPase"/>
</dbReference>
<evidence type="ECO:0000313" key="3">
    <source>
        <dbReference type="EMBL" id="WUQ82276.1"/>
    </source>
</evidence>
<protein>
    <submittedName>
        <fullName evidence="3">MoxR family ATPase</fullName>
    </submittedName>
</protein>
<evidence type="ECO:0000313" key="4">
    <source>
        <dbReference type="Proteomes" id="UP001432222"/>
    </source>
</evidence>
<dbReference type="SMART" id="SM00382">
    <property type="entry name" value="AAA"/>
    <property type="match status" value="1"/>
</dbReference>
<dbReference type="Gene3D" id="3.40.50.300">
    <property type="entry name" value="P-loop containing nucleotide triphosphate hydrolases"/>
    <property type="match status" value="1"/>
</dbReference>
<gene>
    <name evidence="3" type="ORF">OHA16_04330</name>
</gene>
<feature type="region of interest" description="Disordered" evidence="1">
    <location>
        <begin position="142"/>
        <end position="181"/>
    </location>
</feature>
<dbReference type="InterPro" id="IPR003959">
    <property type="entry name" value="ATPase_AAA_core"/>
</dbReference>
<sequence length="370" mass="40749">MAEDWWIYRGTGVPHGGIAGLPPAPAWRAFGDPDSDPEQLPEPPPEDSAAGSTARRLGRVRQAAAYQADEREVRLVNLALHLRRPLLITGKPGVGKSTLAYAVAHELRLGPVLRWSISSRSSLRDGLYSYDAIGRLHEAGLSRESARRADPGGDPRPESRDDLRDELRDEPRDEPRSPAIGRFLRLGPLGTALLPWRTPRVLLIDEIDKSDIDLPNDLLNVFEEGEFEIPELLRLGPDPQEVGTADHGRTAVVRGGVVRCAQFPLVVLTSNGERDFPSALLRRCVRLEIRAPDEQRLAAMVAAHLGEEAAAAAQTADLIAEFLRRQRQDAAELANDQLLNALLMAGRVLRTDQRGRDAVRDVLLRPLNES</sequence>
<feature type="domain" description="AAA+ ATPase" evidence="2">
    <location>
        <begin position="82"/>
        <end position="293"/>
    </location>
</feature>
<dbReference type="EMBL" id="CP108110">
    <property type="protein sequence ID" value="WUQ82276.1"/>
    <property type="molecule type" value="Genomic_DNA"/>
</dbReference>
<feature type="compositionally biased region" description="Basic and acidic residues" evidence="1">
    <location>
        <begin position="142"/>
        <end position="176"/>
    </location>
</feature>
<feature type="region of interest" description="Disordered" evidence="1">
    <location>
        <begin position="28"/>
        <end position="53"/>
    </location>
</feature>
<proteinExistence type="predicted"/>
<keyword evidence="4" id="KW-1185">Reference proteome</keyword>
<dbReference type="SUPFAM" id="SSF52540">
    <property type="entry name" value="P-loop containing nucleoside triphosphate hydrolases"/>
    <property type="match status" value="1"/>
</dbReference>
<dbReference type="Proteomes" id="UP001432222">
    <property type="component" value="Chromosome"/>
</dbReference>
<dbReference type="RefSeq" id="WP_328953343.1">
    <property type="nucleotide sequence ID" value="NZ_CP108110.1"/>
</dbReference>
<evidence type="ECO:0000256" key="1">
    <source>
        <dbReference type="SAM" id="MobiDB-lite"/>
    </source>
</evidence>
<dbReference type="InterPro" id="IPR003593">
    <property type="entry name" value="AAA+_ATPase"/>
</dbReference>
<reference evidence="3" key="1">
    <citation type="submission" date="2022-10" db="EMBL/GenBank/DDBJ databases">
        <title>The complete genomes of actinobacterial strains from the NBC collection.</title>
        <authorList>
            <person name="Joergensen T.S."/>
            <person name="Alvarez Arevalo M."/>
            <person name="Sterndorff E.B."/>
            <person name="Faurdal D."/>
            <person name="Vuksanovic O."/>
            <person name="Mourched A.-S."/>
            <person name="Charusanti P."/>
            <person name="Shaw S."/>
            <person name="Blin K."/>
            <person name="Weber T."/>
        </authorList>
    </citation>
    <scope>NUCLEOTIDE SEQUENCE</scope>
    <source>
        <strain evidence="3">NBC_00222</strain>
    </source>
</reference>
<organism evidence="3 4">
    <name type="scientific">Kitasatospora purpeofusca</name>
    <dbReference type="NCBI Taxonomy" id="67352"/>
    <lineage>
        <taxon>Bacteria</taxon>
        <taxon>Bacillati</taxon>
        <taxon>Actinomycetota</taxon>
        <taxon>Actinomycetes</taxon>
        <taxon>Kitasatosporales</taxon>
        <taxon>Streptomycetaceae</taxon>
        <taxon>Kitasatospora</taxon>
    </lineage>
</organism>
<name>A0ABZ1TWF6_9ACTN</name>
<accession>A0ABZ1TWF6</accession>